<sequence>MTDIIRVESQGQIRDVVNLSREIWTEHYVSIVGQEQIEYMLDKFQSAEAVANQLVDGYEYYTVSHDGEIQGYMAIVPEADTSTVLLSKIRPKIRAWPWIRTCDAGVYGGCLQRSPNQNSLVDRQQEQQSFAGVVHPNGVQDRRITVQDIGGGFVMDDYRIEKAIDQPSSGHHASWHT</sequence>
<reference evidence="1 2" key="1">
    <citation type="submission" date="2016-10" db="EMBL/GenBank/DDBJ databases">
        <authorList>
            <person name="de Groot N.N."/>
        </authorList>
    </citation>
    <scope>NUCLEOTIDE SEQUENCE [LARGE SCALE GENOMIC DNA]</scope>
    <source>
        <strain evidence="1 2">ASO4-2</strain>
    </source>
</reference>
<accession>A0A1G6EEX3</accession>
<keyword evidence="2" id="KW-1185">Reference proteome</keyword>
<dbReference type="EMBL" id="FMXO01000017">
    <property type="protein sequence ID" value="SDB55926.1"/>
    <property type="molecule type" value="Genomic_DNA"/>
</dbReference>
<dbReference type="AlphaFoldDB" id="A0A1G6EEX3"/>
<dbReference type="Proteomes" id="UP000198771">
    <property type="component" value="Unassembled WGS sequence"/>
</dbReference>
<proteinExistence type="predicted"/>
<evidence type="ECO:0000313" key="1">
    <source>
        <dbReference type="EMBL" id="SDB55926.1"/>
    </source>
</evidence>
<dbReference type="SUPFAM" id="SSF55729">
    <property type="entry name" value="Acyl-CoA N-acyltransferases (Nat)"/>
    <property type="match status" value="1"/>
</dbReference>
<name>A0A1G6EEX3_9BACT</name>
<dbReference type="STRING" id="617002.SAMN05660653_02812"/>
<dbReference type="RefSeq" id="WP_244148767.1">
    <property type="nucleotide sequence ID" value="NZ_FMXO01000017.1"/>
</dbReference>
<evidence type="ECO:0008006" key="3">
    <source>
        <dbReference type="Google" id="ProtNLM"/>
    </source>
</evidence>
<dbReference type="Gene3D" id="3.40.630.30">
    <property type="match status" value="1"/>
</dbReference>
<organism evidence="1 2">
    <name type="scientific">Desulfonatronum thiosulfatophilum</name>
    <dbReference type="NCBI Taxonomy" id="617002"/>
    <lineage>
        <taxon>Bacteria</taxon>
        <taxon>Pseudomonadati</taxon>
        <taxon>Thermodesulfobacteriota</taxon>
        <taxon>Desulfovibrionia</taxon>
        <taxon>Desulfovibrionales</taxon>
        <taxon>Desulfonatronaceae</taxon>
        <taxon>Desulfonatronum</taxon>
    </lineage>
</organism>
<gene>
    <name evidence="1" type="ORF">SAMN05660653_02812</name>
</gene>
<evidence type="ECO:0000313" key="2">
    <source>
        <dbReference type="Proteomes" id="UP000198771"/>
    </source>
</evidence>
<dbReference type="InterPro" id="IPR016181">
    <property type="entry name" value="Acyl_CoA_acyltransferase"/>
</dbReference>
<protein>
    <recommendedName>
        <fullName evidence="3">N-acetyltransferase domain-containing protein</fullName>
    </recommendedName>
</protein>